<comment type="caution">
    <text evidence="6">The sequence shown here is derived from an EMBL/GenBank/DDBJ whole genome shotgun (WGS) entry which is preliminary data.</text>
</comment>
<dbReference type="Pfam" id="PF13439">
    <property type="entry name" value="Glyco_transf_4"/>
    <property type="match status" value="1"/>
</dbReference>
<dbReference type="PANTHER" id="PTHR12526">
    <property type="entry name" value="GLYCOSYLTRANSFERASE"/>
    <property type="match status" value="1"/>
</dbReference>
<evidence type="ECO:0000259" key="5">
    <source>
        <dbReference type="Pfam" id="PF13439"/>
    </source>
</evidence>
<dbReference type="InterPro" id="IPR028098">
    <property type="entry name" value="Glyco_trans_4-like_N"/>
</dbReference>
<organism evidence="6 7">
    <name type="scientific">Solilutibacter silvestris</name>
    <dbReference type="NCBI Taxonomy" id="1645665"/>
    <lineage>
        <taxon>Bacteria</taxon>
        <taxon>Pseudomonadati</taxon>
        <taxon>Pseudomonadota</taxon>
        <taxon>Gammaproteobacteria</taxon>
        <taxon>Lysobacterales</taxon>
        <taxon>Lysobacteraceae</taxon>
        <taxon>Solilutibacter</taxon>
    </lineage>
</organism>
<dbReference type="PANTHER" id="PTHR12526:SF640">
    <property type="entry name" value="COLANIC ACID BIOSYNTHESIS GLYCOSYLTRANSFERASE WCAL-RELATED"/>
    <property type="match status" value="1"/>
</dbReference>
<comment type="similarity">
    <text evidence="1">Belongs to the glycosyltransferase group 1 family. Glycosyltransferase 4 subfamily.</text>
</comment>
<evidence type="ECO:0000313" key="7">
    <source>
        <dbReference type="Proteomes" id="UP000236220"/>
    </source>
</evidence>
<accession>A0A2K1PZE5</accession>
<dbReference type="Proteomes" id="UP000236220">
    <property type="component" value="Unassembled WGS sequence"/>
</dbReference>
<dbReference type="GO" id="GO:1901135">
    <property type="term" value="P:carbohydrate derivative metabolic process"/>
    <property type="evidence" value="ECO:0007669"/>
    <property type="project" value="UniProtKB-ARBA"/>
</dbReference>
<gene>
    <name evidence="6" type="ORF">Lysil_2325</name>
</gene>
<evidence type="ECO:0000256" key="1">
    <source>
        <dbReference type="ARBA" id="ARBA00009481"/>
    </source>
</evidence>
<sequence>MESSSTSATSPEPPAGLLVVTDTSLSVTGGSEQFLRSLLRGLPRHRYAVTVVELASGAIVPMPSLPGIKVLRVPVAAVYGRSGLRAYQVLRRLLSSGRYDIVQSQHEKADVLNALLPKRRGVIHISNRRDMGFKKSNRLKHAFRLLNHRFDRVVAPARQILDALATHEHLPLCRATVIPNGVDTLRYRPREATWREARRRALGLGVDTVVFCCVARLTEVKCPLVLVDAFARLHAEYPDVRLLLAGDGPMADEVRRKVDASGLAGNIDLLGSIDAVDDLLPACDVAVLASSSEGMSNALLEAMACGLPVVATAVGGNLQLVKPGVNGVLVPAHDPAAFAEAMLSLARDAHRRHDLGQRARRIVEEEFSAARMIIAYDHLYRGLLGLA</sequence>
<protein>
    <submittedName>
        <fullName evidence="6">Glycosyltransferase</fullName>
    </submittedName>
</protein>
<keyword evidence="2" id="KW-0328">Glycosyltransferase</keyword>
<name>A0A2K1PZE5_9GAMM</name>
<dbReference type="Gene3D" id="3.40.50.2000">
    <property type="entry name" value="Glycogen Phosphorylase B"/>
    <property type="match status" value="2"/>
</dbReference>
<proteinExistence type="inferred from homology"/>
<evidence type="ECO:0000313" key="6">
    <source>
        <dbReference type="EMBL" id="PNS08149.1"/>
    </source>
</evidence>
<evidence type="ECO:0000259" key="4">
    <source>
        <dbReference type="Pfam" id="PF00534"/>
    </source>
</evidence>
<dbReference type="GO" id="GO:0016757">
    <property type="term" value="F:glycosyltransferase activity"/>
    <property type="evidence" value="ECO:0007669"/>
    <property type="project" value="UniProtKB-KW"/>
</dbReference>
<dbReference type="Pfam" id="PF00534">
    <property type="entry name" value="Glycos_transf_1"/>
    <property type="match status" value="1"/>
</dbReference>
<feature type="domain" description="Glycosyl transferase family 1" evidence="4">
    <location>
        <begin position="196"/>
        <end position="361"/>
    </location>
</feature>
<dbReference type="AlphaFoldDB" id="A0A2K1PZE5"/>
<dbReference type="RefSeq" id="WP_165782488.1">
    <property type="nucleotide sequence ID" value="NZ_NPZB01000002.1"/>
</dbReference>
<dbReference type="InterPro" id="IPR001296">
    <property type="entry name" value="Glyco_trans_1"/>
</dbReference>
<dbReference type="SUPFAM" id="SSF53756">
    <property type="entry name" value="UDP-Glycosyltransferase/glycogen phosphorylase"/>
    <property type="match status" value="1"/>
</dbReference>
<keyword evidence="7" id="KW-1185">Reference proteome</keyword>
<reference evidence="6 7" key="1">
    <citation type="submission" date="2017-08" db="EMBL/GenBank/DDBJ databases">
        <title>Lysobacter sylvestris genome.</title>
        <authorList>
            <person name="Zhang D.-C."/>
            <person name="Albuquerque L."/>
            <person name="Franca L."/>
            <person name="Froufe H.J.C."/>
            <person name="Barroso C."/>
            <person name="Egas C."/>
            <person name="Da Costa M."/>
            <person name="Margesin R."/>
        </authorList>
    </citation>
    <scope>NUCLEOTIDE SEQUENCE [LARGE SCALE GENOMIC DNA]</scope>
    <source>
        <strain evidence="6 7">AM20-91</strain>
    </source>
</reference>
<dbReference type="EMBL" id="NPZB01000002">
    <property type="protein sequence ID" value="PNS08149.1"/>
    <property type="molecule type" value="Genomic_DNA"/>
</dbReference>
<evidence type="ECO:0000256" key="2">
    <source>
        <dbReference type="ARBA" id="ARBA00022676"/>
    </source>
</evidence>
<keyword evidence="3 6" id="KW-0808">Transferase</keyword>
<evidence type="ECO:0000256" key="3">
    <source>
        <dbReference type="ARBA" id="ARBA00022679"/>
    </source>
</evidence>
<feature type="domain" description="Glycosyltransferase subfamily 4-like N-terminal" evidence="5">
    <location>
        <begin position="29"/>
        <end position="184"/>
    </location>
</feature>